<gene>
    <name evidence="7" type="ORF">GZ085_07165</name>
</gene>
<dbReference type="InterPro" id="IPR035965">
    <property type="entry name" value="PAS-like_dom_sf"/>
</dbReference>
<dbReference type="AlphaFoldDB" id="A0A7C9NR64"/>
<dbReference type="InterPro" id="IPR000700">
    <property type="entry name" value="PAS-assoc_C"/>
</dbReference>
<evidence type="ECO:0000259" key="6">
    <source>
        <dbReference type="PROSITE" id="PS50113"/>
    </source>
</evidence>
<sequence>MSFLLKARTYPSTERSCRGYFGGGAKETCELALARKGRSPRFLRLEASACETGGNCRIAMFDITELKQTEQTLKENEEKFRSIFEGSNDAIMLLTEKGYFDCNARTLEMFGMTGKDEFLFLHPFQVSPPMQPDGRDSFTSENEKIAMAFERGSSHFDWVHRRKNGEDFPVEVMLSAFDYQGKRVLQATVRDITERKRAEQARHKLNDDLRTPLQAIDSFSRSLLDDYQNKLDAEGQRLLKGVRDNSQKVAELIDGMLAFPHTGHLAQQARPGEGDK</sequence>
<dbReference type="PANTHER" id="PTHR43304">
    <property type="entry name" value="PHYTOCHROME-LIKE PROTEIN CPH1"/>
    <property type="match status" value="1"/>
</dbReference>
<protein>
    <recommendedName>
        <fullName evidence="2">histidine kinase</fullName>
        <ecNumber evidence="2">2.7.13.3</ecNumber>
    </recommendedName>
</protein>
<dbReference type="InterPro" id="IPR052162">
    <property type="entry name" value="Sensor_kinase/Photoreceptor"/>
</dbReference>
<dbReference type="Gene3D" id="3.30.450.20">
    <property type="entry name" value="PAS domain"/>
    <property type="match status" value="1"/>
</dbReference>
<dbReference type="InterPro" id="IPR003661">
    <property type="entry name" value="HisK_dim/P_dom"/>
</dbReference>
<keyword evidence="4" id="KW-0808">Transferase</keyword>
<keyword evidence="3" id="KW-0597">Phosphoprotein</keyword>
<accession>A0A7C9NR64</accession>
<dbReference type="CDD" id="cd00082">
    <property type="entry name" value="HisKA"/>
    <property type="match status" value="1"/>
</dbReference>
<dbReference type="Pfam" id="PF13426">
    <property type="entry name" value="PAS_9"/>
    <property type="match status" value="1"/>
</dbReference>
<feature type="domain" description="PAC" evidence="6">
    <location>
        <begin position="154"/>
        <end position="204"/>
    </location>
</feature>
<dbReference type="Pfam" id="PF00512">
    <property type="entry name" value="HisKA"/>
    <property type="match status" value="1"/>
</dbReference>
<organism evidence="7 8">
    <name type="scientific">Sulfuriferula multivorans</name>
    <dbReference type="NCBI Taxonomy" id="1559896"/>
    <lineage>
        <taxon>Bacteria</taxon>
        <taxon>Pseudomonadati</taxon>
        <taxon>Pseudomonadota</taxon>
        <taxon>Betaproteobacteria</taxon>
        <taxon>Nitrosomonadales</taxon>
        <taxon>Sulfuricellaceae</taxon>
        <taxon>Sulfuriferula</taxon>
    </lineage>
</organism>
<evidence type="ECO:0000256" key="3">
    <source>
        <dbReference type="ARBA" id="ARBA00022553"/>
    </source>
</evidence>
<name>A0A7C9NR64_9PROT</name>
<comment type="catalytic activity">
    <reaction evidence="1">
        <text>ATP + protein L-histidine = ADP + protein N-phospho-L-histidine.</text>
        <dbReference type="EC" id="2.7.13.3"/>
    </reaction>
</comment>
<evidence type="ECO:0000313" key="7">
    <source>
        <dbReference type="EMBL" id="NDP48162.1"/>
    </source>
</evidence>
<evidence type="ECO:0000256" key="1">
    <source>
        <dbReference type="ARBA" id="ARBA00000085"/>
    </source>
</evidence>
<proteinExistence type="predicted"/>
<evidence type="ECO:0000256" key="5">
    <source>
        <dbReference type="ARBA" id="ARBA00022777"/>
    </source>
</evidence>
<dbReference type="InterPro" id="IPR036097">
    <property type="entry name" value="HisK_dim/P_sf"/>
</dbReference>
<dbReference type="EC" id="2.7.13.3" evidence="2"/>
<dbReference type="InterPro" id="IPR000014">
    <property type="entry name" value="PAS"/>
</dbReference>
<reference evidence="7 8" key="1">
    <citation type="submission" date="2019-09" db="EMBL/GenBank/DDBJ databases">
        <title>H2 Metabolism Revealed by Metagenomic Analysis in Subglacial Sediment of East Antarctica.</title>
        <authorList>
            <person name="Yang Z."/>
            <person name="Zhang Y."/>
            <person name="Lv Y."/>
            <person name="Yan W."/>
            <person name="Xiao X."/>
            <person name="Sun B."/>
            <person name="Ma H."/>
        </authorList>
    </citation>
    <scope>NUCLEOTIDE SEQUENCE [LARGE SCALE GENOMIC DNA]</scope>
    <source>
        <strain evidence="7">Bin2_2</strain>
    </source>
</reference>
<dbReference type="Proteomes" id="UP000483432">
    <property type="component" value="Unassembled WGS sequence"/>
</dbReference>
<dbReference type="GO" id="GO:0000155">
    <property type="term" value="F:phosphorelay sensor kinase activity"/>
    <property type="evidence" value="ECO:0007669"/>
    <property type="project" value="InterPro"/>
</dbReference>
<dbReference type="SUPFAM" id="SSF55785">
    <property type="entry name" value="PYP-like sensor domain (PAS domain)"/>
    <property type="match status" value="1"/>
</dbReference>
<evidence type="ECO:0000256" key="4">
    <source>
        <dbReference type="ARBA" id="ARBA00022679"/>
    </source>
</evidence>
<dbReference type="SUPFAM" id="SSF47384">
    <property type="entry name" value="Homodimeric domain of signal transducing histidine kinase"/>
    <property type="match status" value="1"/>
</dbReference>
<dbReference type="PROSITE" id="PS50113">
    <property type="entry name" value="PAC"/>
    <property type="match status" value="1"/>
</dbReference>
<comment type="caution">
    <text evidence="7">The sequence shown here is derived from an EMBL/GenBank/DDBJ whole genome shotgun (WGS) entry which is preliminary data.</text>
</comment>
<keyword evidence="5" id="KW-0418">Kinase</keyword>
<evidence type="ECO:0000256" key="2">
    <source>
        <dbReference type="ARBA" id="ARBA00012438"/>
    </source>
</evidence>
<dbReference type="NCBIfam" id="TIGR00229">
    <property type="entry name" value="sensory_box"/>
    <property type="match status" value="1"/>
</dbReference>
<evidence type="ECO:0000313" key="8">
    <source>
        <dbReference type="Proteomes" id="UP000483432"/>
    </source>
</evidence>
<dbReference type="Gene3D" id="1.10.287.130">
    <property type="match status" value="1"/>
</dbReference>
<dbReference type="EMBL" id="JAAFGW010000087">
    <property type="protein sequence ID" value="NDP48162.1"/>
    <property type="molecule type" value="Genomic_DNA"/>
</dbReference>
<dbReference type="PANTHER" id="PTHR43304:SF1">
    <property type="entry name" value="PAC DOMAIN-CONTAINING PROTEIN"/>
    <property type="match status" value="1"/>
</dbReference>